<reference evidence="1 2" key="1">
    <citation type="journal article" date="2012" name="PLoS Pathog.">
        <title>Diverse lifestyles and strategies of plant pathogenesis encoded in the genomes of eighteen Dothideomycetes fungi.</title>
        <authorList>
            <person name="Ohm R.A."/>
            <person name="Feau N."/>
            <person name="Henrissat B."/>
            <person name="Schoch C.L."/>
            <person name="Horwitz B.A."/>
            <person name="Barry K.W."/>
            <person name="Condon B.J."/>
            <person name="Copeland A.C."/>
            <person name="Dhillon B."/>
            <person name="Glaser F."/>
            <person name="Hesse C.N."/>
            <person name="Kosti I."/>
            <person name="LaButti K."/>
            <person name="Lindquist E.A."/>
            <person name="Lucas S."/>
            <person name="Salamov A.A."/>
            <person name="Bradshaw R.E."/>
            <person name="Ciuffetti L."/>
            <person name="Hamelin R.C."/>
            <person name="Kema G.H.J."/>
            <person name="Lawrence C."/>
            <person name="Scott J.A."/>
            <person name="Spatafora J.W."/>
            <person name="Turgeon B.G."/>
            <person name="de Wit P.J.G.M."/>
            <person name="Zhong S."/>
            <person name="Goodwin S.B."/>
            <person name="Grigoriev I.V."/>
        </authorList>
    </citation>
    <scope>NUCLEOTIDE SEQUENCE [LARGE SCALE GENOMIC DNA]</scope>
    <source>
        <strain evidence="2">C5 / ATCC 48332 / race O</strain>
    </source>
</reference>
<dbReference type="HOGENOM" id="CLU_2677690_0_0_1"/>
<evidence type="ECO:0000313" key="1">
    <source>
        <dbReference type="EMBL" id="EMD89202.1"/>
    </source>
</evidence>
<accession>M2UMN0</accession>
<protein>
    <submittedName>
        <fullName evidence="1">Uncharacterized protein</fullName>
    </submittedName>
</protein>
<feature type="non-terminal residue" evidence="1">
    <location>
        <position position="75"/>
    </location>
</feature>
<dbReference type="Proteomes" id="UP000016936">
    <property type="component" value="Unassembled WGS sequence"/>
</dbReference>
<dbReference type="EMBL" id="KB445579">
    <property type="protein sequence ID" value="EMD89202.1"/>
    <property type="molecule type" value="Genomic_DNA"/>
</dbReference>
<dbReference type="AlphaFoldDB" id="M2UMN0"/>
<evidence type="ECO:0000313" key="2">
    <source>
        <dbReference type="Proteomes" id="UP000016936"/>
    </source>
</evidence>
<reference evidence="2" key="2">
    <citation type="journal article" date="2013" name="PLoS Genet.">
        <title>Comparative genome structure, secondary metabolite, and effector coding capacity across Cochliobolus pathogens.</title>
        <authorList>
            <person name="Condon B.J."/>
            <person name="Leng Y."/>
            <person name="Wu D."/>
            <person name="Bushley K.E."/>
            <person name="Ohm R.A."/>
            <person name="Otillar R."/>
            <person name="Martin J."/>
            <person name="Schackwitz W."/>
            <person name="Grimwood J."/>
            <person name="MohdZainudin N."/>
            <person name="Xue C."/>
            <person name="Wang R."/>
            <person name="Manning V.A."/>
            <person name="Dhillon B."/>
            <person name="Tu Z.J."/>
            <person name="Steffenson B.J."/>
            <person name="Salamov A."/>
            <person name="Sun H."/>
            <person name="Lowry S."/>
            <person name="LaButti K."/>
            <person name="Han J."/>
            <person name="Copeland A."/>
            <person name="Lindquist E."/>
            <person name="Barry K."/>
            <person name="Schmutz J."/>
            <person name="Baker S.E."/>
            <person name="Ciuffetti L.M."/>
            <person name="Grigoriev I.V."/>
            <person name="Zhong S."/>
            <person name="Turgeon B.G."/>
        </authorList>
    </citation>
    <scope>NUCLEOTIDE SEQUENCE [LARGE SCALE GENOMIC DNA]</scope>
    <source>
        <strain evidence="2">C5 / ATCC 48332 / race O</strain>
    </source>
</reference>
<organism evidence="1 2">
    <name type="scientific">Cochliobolus heterostrophus (strain C5 / ATCC 48332 / race O)</name>
    <name type="common">Southern corn leaf blight fungus</name>
    <name type="synonym">Bipolaris maydis</name>
    <dbReference type="NCBI Taxonomy" id="701091"/>
    <lineage>
        <taxon>Eukaryota</taxon>
        <taxon>Fungi</taxon>
        <taxon>Dikarya</taxon>
        <taxon>Ascomycota</taxon>
        <taxon>Pezizomycotina</taxon>
        <taxon>Dothideomycetes</taxon>
        <taxon>Pleosporomycetidae</taxon>
        <taxon>Pleosporales</taxon>
        <taxon>Pleosporineae</taxon>
        <taxon>Pleosporaceae</taxon>
        <taxon>Bipolaris</taxon>
    </lineage>
</organism>
<name>M2UMN0_COCH5</name>
<keyword evidence="2" id="KW-1185">Reference proteome</keyword>
<feature type="non-terminal residue" evidence="1">
    <location>
        <position position="1"/>
    </location>
</feature>
<proteinExistence type="predicted"/>
<sequence length="75" mass="8178">MFAATETLAFYKSQCIDDRRSVGQPLSEAVNALLVAGGGGMLFCHIRYVSGLIRIRAAAPPTTTWRRMSNFAASR</sequence>
<gene>
    <name evidence="1" type="ORF">COCHEDRAFT_1022672</name>
</gene>